<dbReference type="InterPro" id="IPR005064">
    <property type="entry name" value="BUG"/>
</dbReference>
<dbReference type="InterPro" id="IPR042100">
    <property type="entry name" value="Bug_dom1"/>
</dbReference>
<keyword evidence="2" id="KW-0732">Signal</keyword>
<protein>
    <submittedName>
        <fullName evidence="3">Tripartite tricarboxylate transporter substrate binding protein</fullName>
    </submittedName>
</protein>
<dbReference type="PANTHER" id="PTHR42928">
    <property type="entry name" value="TRICARBOXYLATE-BINDING PROTEIN"/>
    <property type="match status" value="1"/>
</dbReference>
<evidence type="ECO:0000256" key="1">
    <source>
        <dbReference type="ARBA" id="ARBA00006987"/>
    </source>
</evidence>
<feature type="chain" id="PRO_5016352015" evidence="2">
    <location>
        <begin position="23"/>
        <end position="326"/>
    </location>
</feature>
<dbReference type="AlphaFoldDB" id="A0A327MFJ4"/>
<dbReference type="SUPFAM" id="SSF53850">
    <property type="entry name" value="Periplasmic binding protein-like II"/>
    <property type="match status" value="1"/>
</dbReference>
<gene>
    <name evidence="3" type="ORF">DOO78_01510</name>
</gene>
<sequence length="326" mass="32844">MVPSRRALLSLPGLLLPALARAQPGFPDRPVRLIVPFAPGGNSDTVARVVAPLLAERLGQPVVVENRAGAAGNVAATQFARARPDGYAILLGSNGPLTVNPVIQANLGYDPGRDFTPIALLVRTPNVLAVHRDVPARTLAALIAQGRAAPGSISCGSSGTGSTSHLAIASFNAATGAGLQHVPYGSGGAMAPDLIAGTIQAGMTEISTALPLHREGAVRILATGSAGRLPVVPEVPSFEEAGVAGFRAAAYLGLVAPAGTPPAVLRALAGAAAAAVADPGLRQRFAEMGSEMAAPAEASPEGFAAFLRQEGAWTRDAAERAGLRPG</sequence>
<dbReference type="Gene3D" id="3.40.190.10">
    <property type="entry name" value="Periplasmic binding protein-like II"/>
    <property type="match status" value="1"/>
</dbReference>
<evidence type="ECO:0000313" key="3">
    <source>
        <dbReference type="EMBL" id="RAI60833.1"/>
    </source>
</evidence>
<dbReference type="PANTHER" id="PTHR42928:SF5">
    <property type="entry name" value="BLR1237 PROTEIN"/>
    <property type="match status" value="1"/>
</dbReference>
<feature type="signal peptide" evidence="2">
    <location>
        <begin position="1"/>
        <end position="22"/>
    </location>
</feature>
<comment type="similarity">
    <text evidence="1">Belongs to the UPF0065 (bug) family.</text>
</comment>
<accession>A0A327MFJ4</accession>
<dbReference type="Pfam" id="PF03401">
    <property type="entry name" value="TctC"/>
    <property type="match status" value="1"/>
</dbReference>
<dbReference type="CDD" id="cd07012">
    <property type="entry name" value="PBP2_Bug_TTT"/>
    <property type="match status" value="1"/>
</dbReference>
<reference evidence="4" key="1">
    <citation type="submission" date="2018-06" db="EMBL/GenBank/DDBJ databases">
        <authorList>
            <person name="Khan S.A."/>
        </authorList>
    </citation>
    <scope>NUCLEOTIDE SEQUENCE [LARGE SCALE GENOMIC DNA]</scope>
    <source>
        <strain evidence="4">DB-1506</strain>
    </source>
</reference>
<dbReference type="EMBL" id="QLIX01000001">
    <property type="protein sequence ID" value="RAI60833.1"/>
    <property type="molecule type" value="Genomic_DNA"/>
</dbReference>
<proteinExistence type="inferred from homology"/>
<comment type="caution">
    <text evidence="3">The sequence shown here is derived from an EMBL/GenBank/DDBJ whole genome shotgun (WGS) entry which is preliminary data.</text>
</comment>
<evidence type="ECO:0000256" key="2">
    <source>
        <dbReference type="SAM" id="SignalP"/>
    </source>
</evidence>
<dbReference type="PIRSF" id="PIRSF017082">
    <property type="entry name" value="YflP"/>
    <property type="match status" value="1"/>
</dbReference>
<keyword evidence="4" id="KW-1185">Reference proteome</keyword>
<dbReference type="Proteomes" id="UP000249065">
    <property type="component" value="Unassembled WGS sequence"/>
</dbReference>
<name>A0A327MFJ4_9PROT</name>
<evidence type="ECO:0000313" key="4">
    <source>
        <dbReference type="Proteomes" id="UP000249065"/>
    </source>
</evidence>
<dbReference type="Gene3D" id="3.40.190.150">
    <property type="entry name" value="Bordetella uptake gene, domain 1"/>
    <property type="match status" value="1"/>
</dbReference>
<dbReference type="OrthoDB" id="7257888at2"/>
<organism evidence="3 4">
    <name type="scientific">Roseicella frigidaeris</name>
    <dbReference type="NCBI Taxonomy" id="2230885"/>
    <lineage>
        <taxon>Bacteria</taxon>
        <taxon>Pseudomonadati</taxon>
        <taxon>Pseudomonadota</taxon>
        <taxon>Alphaproteobacteria</taxon>
        <taxon>Acetobacterales</taxon>
        <taxon>Roseomonadaceae</taxon>
        <taxon>Roseicella</taxon>
    </lineage>
</organism>